<evidence type="ECO:0000259" key="13">
    <source>
        <dbReference type="Pfam" id="PF01095"/>
    </source>
</evidence>
<dbReference type="FunFam" id="2.160.20.10:FF:000008">
    <property type="entry name" value="Pectinesterase"/>
    <property type="match status" value="1"/>
</dbReference>
<sequence length="355" mass="39423">MDFMVSRILVLTISAAFFGSTNVFSGAPQSFVSWSDIRMEEHYANSNLIDGRRSRVIRVSKDGTGNSTTIQGAVDMVPLGNKERTKIYISQGVYRERVVVPSTKPYVSFIGHDITETVISWNLRASDQDSDGRPIGTLASASVSIEADYFCATGITFENTAAPGAEAGASGMQAVALRLAGDKTLLYRCRVLGSQDTLFDQIGRHYFYECYIQGSIDFIFGSARSLYQACNLHAVAASYGAIAASQRTSPLDNSGFSFKECRLYGSGMLYLGRAWGRYARVVYSYCKLEDIVLPQGWNDWGDPSRQSTVWFGEFNCSGRGANRSNRVPWARSLTYEEAKPFLDKYYIDGDQWLRL</sequence>
<protein>
    <recommendedName>
        <fullName evidence="4 12">Pectinesterase</fullName>
        <ecNumber evidence="4 12">3.1.1.11</ecNumber>
    </recommendedName>
</protein>
<comment type="catalytic activity">
    <reaction evidence="10 12">
        <text>[(1-&gt;4)-alpha-D-galacturonosyl methyl ester](n) + n H2O = [(1-&gt;4)-alpha-D-galacturonosyl](n) + n methanol + n H(+)</text>
        <dbReference type="Rhea" id="RHEA:22380"/>
        <dbReference type="Rhea" id="RHEA-COMP:14570"/>
        <dbReference type="Rhea" id="RHEA-COMP:14573"/>
        <dbReference type="ChEBI" id="CHEBI:15377"/>
        <dbReference type="ChEBI" id="CHEBI:15378"/>
        <dbReference type="ChEBI" id="CHEBI:17790"/>
        <dbReference type="ChEBI" id="CHEBI:140522"/>
        <dbReference type="ChEBI" id="CHEBI:140523"/>
        <dbReference type="EC" id="3.1.1.11"/>
    </reaction>
</comment>
<dbReference type="UniPathway" id="UPA00545">
    <property type="reaction ID" value="UER00823"/>
</dbReference>
<comment type="subcellular location">
    <subcellularLocation>
        <location evidence="1">Secreted</location>
        <location evidence="1">Cell wall</location>
    </subcellularLocation>
</comment>
<dbReference type="Pfam" id="PF01095">
    <property type="entry name" value="Pectinesterase"/>
    <property type="match status" value="1"/>
</dbReference>
<dbReference type="AlphaFoldDB" id="A0A835PU39"/>
<evidence type="ECO:0000256" key="3">
    <source>
        <dbReference type="ARBA" id="ARBA00008891"/>
    </source>
</evidence>
<evidence type="ECO:0000256" key="5">
    <source>
        <dbReference type="ARBA" id="ARBA00022512"/>
    </source>
</evidence>
<dbReference type="EMBL" id="JADCNL010000012">
    <property type="protein sequence ID" value="KAG0458446.1"/>
    <property type="molecule type" value="Genomic_DNA"/>
</dbReference>
<dbReference type="GO" id="GO:0030599">
    <property type="term" value="F:pectinesterase activity"/>
    <property type="evidence" value="ECO:0007669"/>
    <property type="project" value="UniProtKB-UniRule"/>
</dbReference>
<comment type="pathway">
    <text evidence="2 12">Glycan metabolism; pectin degradation; 2-dehydro-3-deoxy-D-gluconate from pectin: step 1/5.</text>
</comment>
<reference evidence="14 15" key="1">
    <citation type="journal article" date="2020" name="Nat. Food">
        <title>A phased Vanilla planifolia genome enables genetic improvement of flavour and production.</title>
        <authorList>
            <person name="Hasing T."/>
            <person name="Tang H."/>
            <person name="Brym M."/>
            <person name="Khazi F."/>
            <person name="Huang T."/>
            <person name="Chambers A.H."/>
        </authorList>
    </citation>
    <scope>NUCLEOTIDE SEQUENCE [LARGE SCALE GENOMIC DNA]</scope>
    <source>
        <tissue evidence="14">Leaf</tissue>
    </source>
</reference>
<dbReference type="OrthoDB" id="2143914at2759"/>
<evidence type="ECO:0000256" key="10">
    <source>
        <dbReference type="ARBA" id="ARBA00047928"/>
    </source>
</evidence>
<keyword evidence="15" id="KW-1185">Reference proteome</keyword>
<organism evidence="14 15">
    <name type="scientific">Vanilla planifolia</name>
    <name type="common">Vanilla</name>
    <dbReference type="NCBI Taxonomy" id="51239"/>
    <lineage>
        <taxon>Eukaryota</taxon>
        <taxon>Viridiplantae</taxon>
        <taxon>Streptophyta</taxon>
        <taxon>Embryophyta</taxon>
        <taxon>Tracheophyta</taxon>
        <taxon>Spermatophyta</taxon>
        <taxon>Magnoliopsida</taxon>
        <taxon>Liliopsida</taxon>
        <taxon>Asparagales</taxon>
        <taxon>Orchidaceae</taxon>
        <taxon>Vanilloideae</taxon>
        <taxon>Vanilleae</taxon>
        <taxon>Vanilla</taxon>
    </lineage>
</organism>
<dbReference type="InterPro" id="IPR012334">
    <property type="entry name" value="Pectin_lyas_fold"/>
</dbReference>
<feature type="chain" id="PRO_5033095451" description="Pectinesterase" evidence="12">
    <location>
        <begin position="24"/>
        <end position="355"/>
    </location>
</feature>
<evidence type="ECO:0000256" key="6">
    <source>
        <dbReference type="ARBA" id="ARBA00022525"/>
    </source>
</evidence>
<comment type="similarity">
    <text evidence="3">Belongs to the pectinesterase family.</text>
</comment>
<evidence type="ECO:0000313" key="15">
    <source>
        <dbReference type="Proteomes" id="UP000636800"/>
    </source>
</evidence>
<evidence type="ECO:0000256" key="1">
    <source>
        <dbReference type="ARBA" id="ARBA00004191"/>
    </source>
</evidence>
<dbReference type="Proteomes" id="UP000636800">
    <property type="component" value="Chromosome 12"/>
</dbReference>
<gene>
    <name evidence="14" type="ORF">HPP92_023603</name>
</gene>
<evidence type="ECO:0000256" key="12">
    <source>
        <dbReference type="RuleBase" id="RU000589"/>
    </source>
</evidence>
<keyword evidence="9 12" id="KW-0063">Aspartyl esterase</keyword>
<dbReference type="InterPro" id="IPR011050">
    <property type="entry name" value="Pectin_lyase_fold/virulence"/>
</dbReference>
<evidence type="ECO:0000313" key="14">
    <source>
        <dbReference type="EMBL" id="KAG0458446.1"/>
    </source>
</evidence>
<feature type="signal peptide" evidence="12">
    <location>
        <begin position="1"/>
        <end position="23"/>
    </location>
</feature>
<keyword evidence="5" id="KW-0134">Cell wall</keyword>
<feature type="active site" evidence="11">
    <location>
        <position position="217"/>
    </location>
</feature>
<dbReference type="InterPro" id="IPR000070">
    <property type="entry name" value="Pectinesterase_cat"/>
</dbReference>
<dbReference type="GO" id="GO:0045490">
    <property type="term" value="P:pectin catabolic process"/>
    <property type="evidence" value="ECO:0007669"/>
    <property type="project" value="UniProtKB-UniRule"/>
</dbReference>
<dbReference type="EC" id="3.1.1.11" evidence="4 12"/>
<dbReference type="PANTHER" id="PTHR31321">
    <property type="entry name" value="ACYL-COA THIOESTER HYDROLASE YBHC-RELATED"/>
    <property type="match status" value="1"/>
</dbReference>
<evidence type="ECO:0000256" key="8">
    <source>
        <dbReference type="ARBA" id="ARBA00022801"/>
    </source>
</evidence>
<evidence type="ECO:0000256" key="2">
    <source>
        <dbReference type="ARBA" id="ARBA00005184"/>
    </source>
</evidence>
<dbReference type="InterPro" id="IPR033131">
    <property type="entry name" value="Pectinesterase_Asp_AS"/>
</dbReference>
<feature type="domain" description="Pectinesterase catalytic" evidence="13">
    <location>
        <begin position="58"/>
        <end position="350"/>
    </location>
</feature>
<evidence type="ECO:0000256" key="9">
    <source>
        <dbReference type="ARBA" id="ARBA00023085"/>
    </source>
</evidence>
<evidence type="ECO:0000256" key="7">
    <source>
        <dbReference type="ARBA" id="ARBA00022729"/>
    </source>
</evidence>
<name>A0A835PU39_VANPL</name>
<evidence type="ECO:0000256" key="11">
    <source>
        <dbReference type="PROSITE-ProRule" id="PRU10040"/>
    </source>
</evidence>
<dbReference type="SUPFAM" id="SSF51126">
    <property type="entry name" value="Pectin lyase-like"/>
    <property type="match status" value="1"/>
</dbReference>
<accession>A0A835PU39</accession>
<comment type="caution">
    <text evidence="14">The sequence shown here is derived from an EMBL/GenBank/DDBJ whole genome shotgun (WGS) entry which is preliminary data.</text>
</comment>
<dbReference type="GO" id="GO:0042545">
    <property type="term" value="P:cell wall modification"/>
    <property type="evidence" value="ECO:0007669"/>
    <property type="project" value="UniProtKB-UniRule"/>
</dbReference>
<dbReference type="PANTHER" id="PTHR31321:SF31">
    <property type="entry name" value="PECTINESTERASE QRT1"/>
    <property type="match status" value="1"/>
</dbReference>
<dbReference type="PROSITE" id="PS00503">
    <property type="entry name" value="PECTINESTERASE_2"/>
    <property type="match status" value="1"/>
</dbReference>
<proteinExistence type="inferred from homology"/>
<dbReference type="Gene3D" id="2.160.20.10">
    <property type="entry name" value="Single-stranded right-handed beta-helix, Pectin lyase-like"/>
    <property type="match status" value="1"/>
</dbReference>
<keyword evidence="7 12" id="KW-0732">Signal</keyword>
<keyword evidence="8 12" id="KW-0378">Hydrolase</keyword>
<keyword evidence="6" id="KW-0964">Secreted</keyword>
<evidence type="ECO:0000256" key="4">
    <source>
        <dbReference type="ARBA" id="ARBA00013229"/>
    </source>
</evidence>